<dbReference type="SMART" id="SM00066">
    <property type="entry name" value="GAL4"/>
    <property type="match status" value="1"/>
</dbReference>
<dbReference type="InterPro" id="IPR001138">
    <property type="entry name" value="Zn2Cys6_DnaBD"/>
</dbReference>
<keyword evidence="5" id="KW-1185">Reference proteome</keyword>
<organism evidence="4 5">
    <name type="scientific">Coniella lustricola</name>
    <dbReference type="NCBI Taxonomy" id="2025994"/>
    <lineage>
        <taxon>Eukaryota</taxon>
        <taxon>Fungi</taxon>
        <taxon>Dikarya</taxon>
        <taxon>Ascomycota</taxon>
        <taxon>Pezizomycotina</taxon>
        <taxon>Sordariomycetes</taxon>
        <taxon>Sordariomycetidae</taxon>
        <taxon>Diaporthales</taxon>
        <taxon>Schizoparmaceae</taxon>
        <taxon>Coniella</taxon>
    </lineage>
</organism>
<dbReference type="OrthoDB" id="4220372at2759"/>
<feature type="domain" description="Zn(2)-C6 fungal-type" evidence="3">
    <location>
        <begin position="22"/>
        <end position="50"/>
    </location>
</feature>
<dbReference type="PANTHER" id="PTHR38791">
    <property type="entry name" value="ZN(II)2CYS6 TRANSCRIPTION FACTOR (EUROFUNG)-RELATED-RELATED"/>
    <property type="match status" value="1"/>
</dbReference>
<dbReference type="AlphaFoldDB" id="A0A2T3A784"/>
<gene>
    <name evidence="4" type="ORF">BD289DRAFT_434678</name>
</gene>
<dbReference type="GO" id="GO:0000981">
    <property type="term" value="F:DNA-binding transcription factor activity, RNA polymerase II-specific"/>
    <property type="evidence" value="ECO:0007669"/>
    <property type="project" value="InterPro"/>
</dbReference>
<name>A0A2T3A784_9PEZI</name>
<dbReference type="InParanoid" id="A0A2T3A784"/>
<dbReference type="Pfam" id="PF00172">
    <property type="entry name" value="Zn_clus"/>
    <property type="match status" value="1"/>
</dbReference>
<evidence type="ECO:0000313" key="5">
    <source>
        <dbReference type="Proteomes" id="UP000241462"/>
    </source>
</evidence>
<dbReference type="SUPFAM" id="SSF57701">
    <property type="entry name" value="Zn2/Cys6 DNA-binding domain"/>
    <property type="match status" value="1"/>
</dbReference>
<evidence type="ECO:0000256" key="2">
    <source>
        <dbReference type="SAM" id="MobiDB-lite"/>
    </source>
</evidence>
<feature type="region of interest" description="Disordered" evidence="2">
    <location>
        <begin position="69"/>
        <end position="142"/>
    </location>
</feature>
<sequence>MPAGFGLILPVAMVYCGRPSANCSLCRAKKKRCDKATPGCGQCRRTGQACPGYYDPSSIIIRNETSRVIQRARAGKPSRPRPSLTPVAPPPRCSSSVSPPSTVLSTPESDNSSHNNSSWSRDLDCDNASETGSNRENGHGSLLLREDHPSLISLPSPHHTTSCLVPCPQSPITSLDGLDGLGINYFLANYVLSSSGPCPGFLNYTSDILANAQGDQELAQAAVSAAGLATLASTSKAPRMMRRARTAYNNAISRVNRALADPSRISSDTTLFAVLVLGLFESITCCGQESLDAWKNHINGAASLLVRRGTAQFATPMGLRLFGEAVAHVLTLCSRYGQPVPPRIRFLRVEMERRSGDGSSVSCTYRGPSWTLGTAHIEVMDLYHRVNPDAQETAFLQDEWETLLSQAAALERRLESLVADLPVSWRFKIVTDPEASPEIVHGGIYHIYYNSWVAKVWDGIRACRIILNQAIYCLLLREGLTWAPHMVYNDGHDVANNNNKNNNSTGSGAYAGMLQRISSTTTQMRDGILASVPQMLGFVDVHQSDGQQARLDTFKLSSHCTVPASGAYFVLWYLFLAGSLPINTAETRDWVVRRLRGIQTATGIQKAGYLADVLENHPAFISAVLPTDAFLVPYF</sequence>
<dbReference type="PROSITE" id="PS50048">
    <property type="entry name" value="ZN2_CY6_FUNGAL_2"/>
    <property type="match status" value="1"/>
</dbReference>
<dbReference type="InterPro" id="IPR036864">
    <property type="entry name" value="Zn2-C6_fun-type_DNA-bd_sf"/>
</dbReference>
<proteinExistence type="predicted"/>
<dbReference type="Proteomes" id="UP000241462">
    <property type="component" value="Unassembled WGS sequence"/>
</dbReference>
<evidence type="ECO:0000256" key="1">
    <source>
        <dbReference type="ARBA" id="ARBA00023242"/>
    </source>
</evidence>
<reference evidence="4 5" key="1">
    <citation type="journal article" date="2018" name="Mycol. Prog.">
        <title>Coniella lustricola, a new species from submerged detritus.</title>
        <authorList>
            <person name="Raudabaugh D.B."/>
            <person name="Iturriaga T."/>
            <person name="Carver A."/>
            <person name="Mondo S."/>
            <person name="Pangilinan J."/>
            <person name="Lipzen A."/>
            <person name="He G."/>
            <person name="Amirebrahimi M."/>
            <person name="Grigoriev I.V."/>
            <person name="Miller A.N."/>
        </authorList>
    </citation>
    <scope>NUCLEOTIDE SEQUENCE [LARGE SCALE GENOMIC DNA]</scope>
    <source>
        <strain evidence="4 5">B22-T-1</strain>
    </source>
</reference>
<protein>
    <recommendedName>
        <fullName evidence="3">Zn(2)-C6 fungal-type domain-containing protein</fullName>
    </recommendedName>
</protein>
<feature type="compositionally biased region" description="Low complexity" evidence="2">
    <location>
        <begin position="93"/>
        <end position="120"/>
    </location>
</feature>
<accession>A0A2T3A784</accession>
<dbReference type="GO" id="GO:0008270">
    <property type="term" value="F:zinc ion binding"/>
    <property type="evidence" value="ECO:0007669"/>
    <property type="project" value="InterPro"/>
</dbReference>
<dbReference type="STRING" id="2025994.A0A2T3A784"/>
<dbReference type="EMBL" id="KZ678448">
    <property type="protein sequence ID" value="PSR84128.1"/>
    <property type="molecule type" value="Genomic_DNA"/>
</dbReference>
<dbReference type="InterPro" id="IPR053175">
    <property type="entry name" value="DHMBA_Reg_Transcription_Factor"/>
</dbReference>
<evidence type="ECO:0000313" key="4">
    <source>
        <dbReference type="EMBL" id="PSR84128.1"/>
    </source>
</evidence>
<evidence type="ECO:0000259" key="3">
    <source>
        <dbReference type="PROSITE" id="PS50048"/>
    </source>
</evidence>
<dbReference type="PANTHER" id="PTHR38791:SF5">
    <property type="entry name" value="TRANSCRIPTION FACTOR DBAG-RELATED"/>
    <property type="match status" value="1"/>
</dbReference>
<dbReference type="InterPro" id="IPR021858">
    <property type="entry name" value="Fun_TF"/>
</dbReference>
<dbReference type="Gene3D" id="4.10.240.10">
    <property type="entry name" value="Zn(2)-C6 fungal-type DNA-binding domain"/>
    <property type="match status" value="1"/>
</dbReference>
<dbReference type="Pfam" id="PF11951">
    <property type="entry name" value="Fungal_trans_2"/>
    <property type="match status" value="1"/>
</dbReference>
<keyword evidence="1" id="KW-0539">Nucleus</keyword>
<dbReference type="CDD" id="cd00067">
    <property type="entry name" value="GAL4"/>
    <property type="match status" value="1"/>
</dbReference>